<dbReference type="Proteomes" id="UP001497392">
    <property type="component" value="Unassembled WGS sequence"/>
</dbReference>
<feature type="compositionally biased region" description="Low complexity" evidence="2">
    <location>
        <begin position="298"/>
        <end position="319"/>
    </location>
</feature>
<evidence type="ECO:0000313" key="3">
    <source>
        <dbReference type="EMBL" id="CAL5227068.1"/>
    </source>
</evidence>
<reference evidence="3 4" key="1">
    <citation type="submission" date="2024-06" db="EMBL/GenBank/DDBJ databases">
        <authorList>
            <person name="Kraege A."/>
            <person name="Thomma B."/>
        </authorList>
    </citation>
    <scope>NUCLEOTIDE SEQUENCE [LARGE SCALE GENOMIC DNA]</scope>
</reference>
<feature type="compositionally biased region" description="Low complexity" evidence="2">
    <location>
        <begin position="496"/>
        <end position="510"/>
    </location>
</feature>
<feature type="region of interest" description="Disordered" evidence="2">
    <location>
        <begin position="578"/>
        <end position="631"/>
    </location>
</feature>
<feature type="compositionally biased region" description="Basic and acidic residues" evidence="2">
    <location>
        <begin position="710"/>
        <end position="723"/>
    </location>
</feature>
<feature type="region of interest" description="Disordered" evidence="2">
    <location>
        <begin position="275"/>
        <end position="319"/>
    </location>
</feature>
<protein>
    <submittedName>
        <fullName evidence="3">G9972 protein</fullName>
    </submittedName>
</protein>
<evidence type="ECO:0000313" key="4">
    <source>
        <dbReference type="Proteomes" id="UP001497392"/>
    </source>
</evidence>
<feature type="compositionally biased region" description="Low complexity" evidence="2">
    <location>
        <begin position="378"/>
        <end position="390"/>
    </location>
</feature>
<gene>
    <name evidence="3" type="primary">g9972</name>
    <name evidence="3" type="ORF">VP750_LOCUS8974</name>
</gene>
<comment type="caution">
    <text evidence="3">The sequence shown here is derived from an EMBL/GenBank/DDBJ whole genome shotgun (WGS) entry which is preliminary data.</text>
</comment>
<accession>A0ABP1GB74</accession>
<sequence length="1106" mass="119697">MVPYQLIQFTINSPTELEQRHQRSLLLWRAVVRQQKCLESARLAMPGKPPFTECLLVTFQWLGWPQALYVLREEGTDTFSGACVARHLGNLPVAASRARSIEQKKKRWANFALKWERENGGGLHWLATPAEIALLKEHGASGNAGSLGLRLLQVQAGLAELQRVCKGQHEDILSLQEALAAAQPASAHVNQQRLARHLASSVILQGALLQRADNTTPAAPAVLAHPSPQPLQLPALWTVQMPPPGVAAADQPRQVESANTPLALPADLALKDHIDRTAGNKPNGYAETGPTLAPAGLPEQPAAEACEASPAEPAHPSSWPPQLLALQQALLTDELPPPIEVAANNEPPPEASAAPPEAVPLAVSAVVAAADCSAGNEAPGHATTAPATAHDSLPEEPVAETCGAGPLTEESSVPATELELCPAPAAAGQKAWGKSKSCPLQAGPLAWPKPQAAAKGRQRSCKRLRRAFTECPAEAARALQTLWSPEKGLGSSVTMPAATTNPAPEAAPAPLEGSATADEGAARTGSRQIRQPSAKAHQSLAHQPASRSKQKAKPIQSCGQQPQIFGLSLLERLRSARRIRPPRKLDPSAEGIPQWATARKKRKAPAKRDPAPLRRSKQSAFAASPNAQPRTSLCPAKRALASQTADTQLRKRAITKRAKPGFSFVSLTPEDLGFWDQPTEKNGKAPKSREECLERRRDEAAASPRQTGHSGEKRARNCPEVSKEAGGGSVETQSIQQVTPTVVEQGKDAESGGQLSLTLVEDNEEMRQDQAISAMGEEEDHNESGKALAAEMNGEASVRDALDIDLHKDLRLEDQQARELRKTCKTLKGQVDALVLQRKQWDARLEAVEKGLSEKLQLKEKEAQHLSESCKALTAQVGALQQQHSQSKVLQAGMRIELRMKDQQVSDLDGSCAALTTQLDALRHQHSQSVALEEASRNELRMKDQQAKDLGEKCTALTAQLDALKRQWGLLKERLSEELHKKDEKVEEVQRKNDSLQSDIHEMTLQHTREQEALRQELILQGCFPMRRTSGLLPVTTPNKFSRRANKAPLARPSAQGTGTGDSMACSVDSSEMPMAERISQQQRTIIELQTEITRLTYEVLPPPLT</sequence>
<feature type="region of interest" description="Disordered" evidence="2">
    <location>
        <begin position="1034"/>
        <end position="1067"/>
    </location>
</feature>
<dbReference type="EMBL" id="CAXHTA020000017">
    <property type="protein sequence ID" value="CAL5227068.1"/>
    <property type="molecule type" value="Genomic_DNA"/>
</dbReference>
<keyword evidence="4" id="KW-1185">Reference proteome</keyword>
<proteinExistence type="predicted"/>
<evidence type="ECO:0000256" key="1">
    <source>
        <dbReference type="SAM" id="Coils"/>
    </source>
</evidence>
<keyword evidence="1" id="KW-0175">Coiled coil</keyword>
<name>A0ABP1GB74_9CHLO</name>
<evidence type="ECO:0000256" key="2">
    <source>
        <dbReference type="SAM" id="MobiDB-lite"/>
    </source>
</evidence>
<feature type="region of interest" description="Disordered" evidence="2">
    <location>
        <begin position="374"/>
        <end position="414"/>
    </location>
</feature>
<feature type="coiled-coil region" evidence="1">
    <location>
        <begin position="947"/>
        <end position="1006"/>
    </location>
</feature>
<feature type="coiled-coil region" evidence="1">
    <location>
        <begin position="856"/>
        <end position="883"/>
    </location>
</feature>
<feature type="region of interest" description="Disordered" evidence="2">
    <location>
        <begin position="674"/>
        <end position="733"/>
    </location>
</feature>
<feature type="compositionally biased region" description="Basic and acidic residues" evidence="2">
    <location>
        <begin position="678"/>
        <end position="700"/>
    </location>
</feature>
<organism evidence="3 4">
    <name type="scientific">Coccomyxa viridis</name>
    <dbReference type="NCBI Taxonomy" id="1274662"/>
    <lineage>
        <taxon>Eukaryota</taxon>
        <taxon>Viridiplantae</taxon>
        <taxon>Chlorophyta</taxon>
        <taxon>core chlorophytes</taxon>
        <taxon>Trebouxiophyceae</taxon>
        <taxon>Trebouxiophyceae incertae sedis</taxon>
        <taxon>Coccomyxaceae</taxon>
        <taxon>Coccomyxa</taxon>
    </lineage>
</organism>
<feature type="region of interest" description="Disordered" evidence="2">
    <location>
        <begin position="490"/>
        <end position="560"/>
    </location>
</feature>
<feature type="compositionally biased region" description="Polar residues" evidence="2">
    <location>
        <begin position="618"/>
        <end position="631"/>
    </location>
</feature>